<proteinExistence type="predicted"/>
<keyword evidence="2" id="KW-1185">Reference proteome</keyword>
<sequence length="90" mass="10487">MYVYYILRGTQKNQSIEIDGDVTDELFPGLDRSEGPDVISAVIKKNEEEGTSAVWTECDLTNEYYDRDDTYVYAQKRWIRRSDVPLGNNR</sequence>
<accession>A0A5J4KKQ6</accession>
<organism evidence="1 2">
    <name type="scientific">Dictyobacter vulcani</name>
    <dbReference type="NCBI Taxonomy" id="2607529"/>
    <lineage>
        <taxon>Bacteria</taxon>
        <taxon>Bacillati</taxon>
        <taxon>Chloroflexota</taxon>
        <taxon>Ktedonobacteria</taxon>
        <taxon>Ktedonobacterales</taxon>
        <taxon>Dictyobacteraceae</taxon>
        <taxon>Dictyobacter</taxon>
    </lineage>
</organism>
<protein>
    <submittedName>
        <fullName evidence="1">Uncharacterized protein</fullName>
    </submittedName>
</protein>
<dbReference type="EMBL" id="BKZW01000001">
    <property type="protein sequence ID" value="GER86729.1"/>
    <property type="molecule type" value="Genomic_DNA"/>
</dbReference>
<name>A0A5J4KKQ6_9CHLR</name>
<reference evidence="1 2" key="1">
    <citation type="submission" date="2019-10" db="EMBL/GenBank/DDBJ databases">
        <title>Dictyobacter vulcani sp. nov., within the class Ktedonobacteria, isolated from soil of volcanic Mt. Zao.</title>
        <authorList>
            <person name="Zheng Y."/>
            <person name="Wang C.M."/>
            <person name="Sakai Y."/>
            <person name="Abe K."/>
            <person name="Yokota A."/>
            <person name="Yabe S."/>
        </authorList>
    </citation>
    <scope>NUCLEOTIDE SEQUENCE [LARGE SCALE GENOMIC DNA]</scope>
    <source>
        <strain evidence="1 2">W12</strain>
    </source>
</reference>
<evidence type="ECO:0000313" key="2">
    <source>
        <dbReference type="Proteomes" id="UP000326912"/>
    </source>
</evidence>
<dbReference type="AlphaFoldDB" id="A0A5J4KKQ6"/>
<comment type="caution">
    <text evidence="1">The sequence shown here is derived from an EMBL/GenBank/DDBJ whole genome shotgun (WGS) entry which is preliminary data.</text>
</comment>
<dbReference type="Proteomes" id="UP000326912">
    <property type="component" value="Unassembled WGS sequence"/>
</dbReference>
<dbReference type="RefSeq" id="WP_151754816.1">
    <property type="nucleotide sequence ID" value="NZ_BKZW01000001.1"/>
</dbReference>
<gene>
    <name evidence="1" type="ORF">KDW_08910</name>
</gene>
<evidence type="ECO:0000313" key="1">
    <source>
        <dbReference type="EMBL" id="GER86729.1"/>
    </source>
</evidence>